<gene>
    <name evidence="1" type="ORF">Rhe02_72970</name>
</gene>
<evidence type="ECO:0000313" key="2">
    <source>
        <dbReference type="Proteomes" id="UP000612899"/>
    </source>
</evidence>
<name>A0A8J3QGE8_9ACTN</name>
<dbReference type="RefSeq" id="WP_203912967.1">
    <property type="nucleotide sequence ID" value="NZ_BONY01000064.1"/>
</dbReference>
<comment type="caution">
    <text evidence="1">The sequence shown here is derived from an EMBL/GenBank/DDBJ whole genome shotgun (WGS) entry which is preliminary data.</text>
</comment>
<keyword evidence="2" id="KW-1185">Reference proteome</keyword>
<evidence type="ECO:0000313" key="1">
    <source>
        <dbReference type="EMBL" id="GIH09230.1"/>
    </source>
</evidence>
<dbReference type="Proteomes" id="UP000612899">
    <property type="component" value="Unassembled WGS sequence"/>
</dbReference>
<organism evidence="1 2">
    <name type="scientific">Rhizocola hellebori</name>
    <dbReference type="NCBI Taxonomy" id="1392758"/>
    <lineage>
        <taxon>Bacteria</taxon>
        <taxon>Bacillati</taxon>
        <taxon>Actinomycetota</taxon>
        <taxon>Actinomycetes</taxon>
        <taxon>Micromonosporales</taxon>
        <taxon>Micromonosporaceae</taxon>
        <taxon>Rhizocola</taxon>
    </lineage>
</organism>
<protein>
    <submittedName>
        <fullName evidence="1">Uncharacterized protein</fullName>
    </submittedName>
</protein>
<proteinExistence type="predicted"/>
<accession>A0A8J3QGE8</accession>
<dbReference type="AlphaFoldDB" id="A0A8J3QGE8"/>
<reference evidence="1" key="1">
    <citation type="submission" date="2021-01" db="EMBL/GenBank/DDBJ databases">
        <title>Whole genome shotgun sequence of Rhizocola hellebori NBRC 109834.</title>
        <authorList>
            <person name="Komaki H."/>
            <person name="Tamura T."/>
        </authorList>
    </citation>
    <scope>NUCLEOTIDE SEQUENCE</scope>
    <source>
        <strain evidence="1">NBRC 109834</strain>
    </source>
</reference>
<sequence length="152" mass="16343">MAQVKQKPVNLTQDALVQALMPDPSAAPPNAIVLSGFLGKSTHPDKWRLYLTAALDRYVEIPEDKILHAVQLGDHGTLLWIPKDMTLQLHQAQPEHIQAEFLDGAITANHVGVPAINPFFVGGAVRLISITPSGHVYCHTPLGTSCGGGTQQ</sequence>
<dbReference type="EMBL" id="BONY01000064">
    <property type="protein sequence ID" value="GIH09230.1"/>
    <property type="molecule type" value="Genomic_DNA"/>
</dbReference>